<dbReference type="SUPFAM" id="SSF47473">
    <property type="entry name" value="EF-hand"/>
    <property type="match status" value="1"/>
</dbReference>
<proteinExistence type="predicted"/>
<dbReference type="GO" id="GO:0005509">
    <property type="term" value="F:calcium ion binding"/>
    <property type="evidence" value="ECO:0007669"/>
    <property type="project" value="InterPro"/>
</dbReference>
<gene>
    <name evidence="3" type="ORF">FEHR0123_LOCUS5646</name>
</gene>
<dbReference type="InterPro" id="IPR002048">
    <property type="entry name" value="EF_hand_dom"/>
</dbReference>
<dbReference type="Gene3D" id="1.10.238.10">
    <property type="entry name" value="EF-hand"/>
    <property type="match status" value="1"/>
</dbReference>
<dbReference type="AlphaFoldDB" id="A0A7S3I0U6"/>
<evidence type="ECO:0000256" key="1">
    <source>
        <dbReference type="ARBA" id="ARBA00022837"/>
    </source>
</evidence>
<dbReference type="EMBL" id="HBIE01018309">
    <property type="protein sequence ID" value="CAE0310728.1"/>
    <property type="molecule type" value="Transcribed_RNA"/>
</dbReference>
<dbReference type="InterPro" id="IPR011992">
    <property type="entry name" value="EF-hand-dom_pair"/>
</dbReference>
<dbReference type="PROSITE" id="PS50222">
    <property type="entry name" value="EF_HAND_2"/>
    <property type="match status" value="1"/>
</dbReference>
<evidence type="ECO:0000313" key="3">
    <source>
        <dbReference type="EMBL" id="CAE0310728.1"/>
    </source>
</evidence>
<sequence>MVEADTQRERMMALLAPLIEDKNAWEASFTEEERAKGEQFEQELKTSPEALQAFMAQIDAAFTGADADQDGLLQRAEFKSFVETMNGCGVERGLKHRDTTDEFIDKVFPCFNGFSAEVDGVSKNEILMILNMVNANQ</sequence>
<dbReference type="PROSITE" id="PS00018">
    <property type="entry name" value="EF_HAND_1"/>
    <property type="match status" value="1"/>
</dbReference>
<protein>
    <recommendedName>
        <fullName evidence="2">EF-hand domain-containing protein</fullName>
    </recommendedName>
</protein>
<feature type="domain" description="EF-hand" evidence="2">
    <location>
        <begin position="53"/>
        <end position="88"/>
    </location>
</feature>
<keyword evidence="1" id="KW-0106">Calcium</keyword>
<reference evidence="3" key="1">
    <citation type="submission" date="2021-01" db="EMBL/GenBank/DDBJ databases">
        <authorList>
            <person name="Corre E."/>
            <person name="Pelletier E."/>
            <person name="Niang G."/>
            <person name="Scheremetjew M."/>
            <person name="Finn R."/>
            <person name="Kale V."/>
            <person name="Holt S."/>
            <person name="Cochrane G."/>
            <person name="Meng A."/>
            <person name="Brown T."/>
            <person name="Cohen L."/>
        </authorList>
    </citation>
    <scope>NUCLEOTIDE SEQUENCE</scope>
    <source>
        <strain evidence="3">Fehren 1</strain>
    </source>
</reference>
<dbReference type="InterPro" id="IPR018247">
    <property type="entry name" value="EF_Hand_1_Ca_BS"/>
</dbReference>
<name>A0A7S3I0U6_9SPIT</name>
<evidence type="ECO:0000259" key="2">
    <source>
        <dbReference type="PROSITE" id="PS50222"/>
    </source>
</evidence>
<organism evidence="3">
    <name type="scientific">Favella ehrenbergii</name>
    <dbReference type="NCBI Taxonomy" id="182087"/>
    <lineage>
        <taxon>Eukaryota</taxon>
        <taxon>Sar</taxon>
        <taxon>Alveolata</taxon>
        <taxon>Ciliophora</taxon>
        <taxon>Intramacronucleata</taxon>
        <taxon>Spirotrichea</taxon>
        <taxon>Choreotrichia</taxon>
        <taxon>Tintinnida</taxon>
        <taxon>Xystonellidae</taxon>
        <taxon>Favella</taxon>
    </lineage>
</organism>
<accession>A0A7S3I0U6</accession>